<dbReference type="Proteomes" id="UP000670092">
    <property type="component" value="Unassembled WGS sequence"/>
</dbReference>
<evidence type="ECO:0000313" key="1">
    <source>
        <dbReference type="EMBL" id="KAG5291122.1"/>
    </source>
</evidence>
<proteinExistence type="predicted"/>
<sequence>MRRCQGSYELMGFGTGTGEWFGFLRSRFQKGTRIVPCTLPISQTTGEVQIPCDISRKPRRDLQCHPQLSIAEAITDHPLGYQSALNSYILFMRGLVEEILKKGKAREFLKM</sequence>
<reference evidence="1 2" key="1">
    <citation type="submission" date="2021-01" db="EMBL/GenBank/DDBJ databases">
        <title>Chromosome-level genome assembly of a human fungal pathogen reveals clustering of transcriptionally co-regulated genes.</title>
        <authorList>
            <person name="Voorhies M."/>
            <person name="Cohen S."/>
            <person name="Shea T.P."/>
            <person name="Petrus S."/>
            <person name="Munoz J.F."/>
            <person name="Poplawski S."/>
            <person name="Goldman W.E."/>
            <person name="Michael T."/>
            <person name="Cuomo C.A."/>
            <person name="Sil A."/>
            <person name="Beyhan S."/>
        </authorList>
    </citation>
    <scope>NUCLEOTIDE SEQUENCE [LARGE SCALE GENOMIC DNA]</scope>
    <source>
        <strain evidence="1 2">G184AR</strain>
    </source>
</reference>
<organism evidence="1 2">
    <name type="scientific">Ajellomyces capsulatus</name>
    <name type="common">Darling's disease fungus</name>
    <name type="synonym">Histoplasma capsulatum</name>
    <dbReference type="NCBI Taxonomy" id="5037"/>
    <lineage>
        <taxon>Eukaryota</taxon>
        <taxon>Fungi</taxon>
        <taxon>Dikarya</taxon>
        <taxon>Ascomycota</taxon>
        <taxon>Pezizomycotina</taxon>
        <taxon>Eurotiomycetes</taxon>
        <taxon>Eurotiomycetidae</taxon>
        <taxon>Onygenales</taxon>
        <taxon>Ajellomycetaceae</taxon>
        <taxon>Histoplasma</taxon>
    </lineage>
</organism>
<dbReference type="AlphaFoldDB" id="A0A8H8CVA5"/>
<dbReference type="EMBL" id="JAEVHI010000005">
    <property type="protein sequence ID" value="KAG5291122.1"/>
    <property type="molecule type" value="Genomic_DNA"/>
</dbReference>
<name>A0A8H8CVA5_AJECA</name>
<dbReference type="VEuPathDB" id="FungiDB:I7I52_08352"/>
<protein>
    <submittedName>
        <fullName evidence="1">Uncharacterized protein</fullName>
    </submittedName>
</protein>
<comment type="caution">
    <text evidence="1">The sequence shown here is derived from an EMBL/GenBank/DDBJ whole genome shotgun (WGS) entry which is preliminary data.</text>
</comment>
<gene>
    <name evidence="1" type="ORF">I7I52_08352</name>
</gene>
<accession>A0A8H8CVA5</accession>
<evidence type="ECO:0000313" key="2">
    <source>
        <dbReference type="Proteomes" id="UP000670092"/>
    </source>
</evidence>